<dbReference type="Proteomes" id="UP000036367">
    <property type="component" value="Unassembled WGS sequence"/>
</dbReference>
<dbReference type="RefSeq" id="WP_047812563.1">
    <property type="nucleotide sequence ID" value="NZ_LECT01000006.1"/>
</dbReference>
<dbReference type="PANTHER" id="PTHR43264:SF1">
    <property type="entry name" value="INOSINE_URIDINE-PREFERRING NUCLEOSIDE HYDROLASE DOMAIN-CONTAINING PROTEIN"/>
    <property type="match status" value="1"/>
</dbReference>
<protein>
    <submittedName>
        <fullName evidence="3">Inosine-uridine preferring nucleoside hydrolase</fullName>
        <ecNumber evidence="3">3.2.2.1</ecNumber>
    </submittedName>
</protein>
<dbReference type="EC" id="3.2.2.1" evidence="3"/>
<dbReference type="Gene3D" id="3.90.245.10">
    <property type="entry name" value="Ribonucleoside hydrolase-like"/>
    <property type="match status" value="1"/>
</dbReference>
<keyword evidence="1" id="KW-0732">Signal</keyword>
<evidence type="ECO:0000259" key="2">
    <source>
        <dbReference type="Pfam" id="PF01156"/>
    </source>
</evidence>
<dbReference type="OrthoDB" id="209323at2"/>
<gene>
    <name evidence="3" type="ORF">RISK_000484</name>
</gene>
<dbReference type="Pfam" id="PF01156">
    <property type="entry name" value="IU_nuc_hydro"/>
    <property type="match status" value="1"/>
</dbReference>
<keyword evidence="4" id="KW-1185">Reference proteome</keyword>
<evidence type="ECO:0000313" key="3">
    <source>
        <dbReference type="EMBL" id="KLU07406.1"/>
    </source>
</evidence>
<accession>A0A0J1BLM5</accession>
<name>A0A0J1BLM5_RHOIS</name>
<dbReference type="InterPro" id="IPR036452">
    <property type="entry name" value="Ribo_hydro-like"/>
</dbReference>
<feature type="chain" id="PRO_5005248769" evidence="1">
    <location>
        <begin position="28"/>
        <end position="339"/>
    </location>
</feature>
<dbReference type="InterPro" id="IPR001910">
    <property type="entry name" value="Inosine/uridine_hydrolase_dom"/>
</dbReference>
<keyword evidence="3" id="KW-0378">Hydrolase</keyword>
<organism evidence="3 4">
    <name type="scientific">Rhodopirellula islandica</name>
    <dbReference type="NCBI Taxonomy" id="595434"/>
    <lineage>
        <taxon>Bacteria</taxon>
        <taxon>Pseudomonadati</taxon>
        <taxon>Planctomycetota</taxon>
        <taxon>Planctomycetia</taxon>
        <taxon>Pirellulales</taxon>
        <taxon>Pirellulaceae</taxon>
        <taxon>Rhodopirellula</taxon>
    </lineage>
</organism>
<dbReference type="GO" id="GO:0008477">
    <property type="term" value="F:purine nucleosidase activity"/>
    <property type="evidence" value="ECO:0007669"/>
    <property type="project" value="UniProtKB-EC"/>
</dbReference>
<evidence type="ECO:0000313" key="4">
    <source>
        <dbReference type="Proteomes" id="UP000036367"/>
    </source>
</evidence>
<sequence>MKLRLHRLLSFCLVMLAISASLSPVSATEPSANQPPVKLILDTDMSGDCDDAGALALLHALADRGECELLAVVTNRRDLTNASAAAVDAINTYYGRGDIPIGTDKTGPTAFQRTSPYTTALRDDFDHDMLPDSEAADALDVYRQALRTAADRSITICSVGAFSNLAVLIREEPELIRTKVKSLVVMGGHFPQSNRREANIATHVEAARLVAEHWPGEIIWHGFEVGKQLVTGARLKSTPQTNPVRRAYELRPMPGNKMSIDAGKPSYDQAAALFAVRGAEPKVWQIIPNGRVEIDDRGITSWTQESPGAQSATHSYVKIATSPKQLARTIEDLMVVAPK</sequence>
<keyword evidence="3" id="KW-0326">Glycosidase</keyword>
<reference evidence="3" key="1">
    <citation type="submission" date="2015-05" db="EMBL/GenBank/DDBJ databases">
        <title>Permanent draft genome of Rhodopirellula islandicus K833.</title>
        <authorList>
            <person name="Kizina J."/>
            <person name="Richter M."/>
            <person name="Glockner F.O."/>
            <person name="Harder J."/>
        </authorList>
    </citation>
    <scope>NUCLEOTIDE SEQUENCE [LARGE SCALE GENOMIC DNA]</scope>
    <source>
        <strain evidence="3">K833</strain>
    </source>
</reference>
<evidence type="ECO:0000256" key="1">
    <source>
        <dbReference type="SAM" id="SignalP"/>
    </source>
</evidence>
<comment type="caution">
    <text evidence="3">The sequence shown here is derived from an EMBL/GenBank/DDBJ whole genome shotgun (WGS) entry which is preliminary data.</text>
</comment>
<dbReference type="CDD" id="cd02652">
    <property type="entry name" value="nuc_hydro_2"/>
    <property type="match status" value="1"/>
</dbReference>
<feature type="domain" description="Inosine/uridine-preferring nucleoside hydrolase" evidence="2">
    <location>
        <begin position="39"/>
        <end position="300"/>
    </location>
</feature>
<feature type="signal peptide" evidence="1">
    <location>
        <begin position="1"/>
        <end position="27"/>
    </location>
</feature>
<proteinExistence type="predicted"/>
<dbReference type="AlphaFoldDB" id="A0A0J1BLM5"/>
<dbReference type="PATRIC" id="fig|595434.4.peg.468"/>
<dbReference type="EMBL" id="LECT01000006">
    <property type="protein sequence ID" value="KLU07406.1"/>
    <property type="molecule type" value="Genomic_DNA"/>
</dbReference>
<dbReference type="STRING" id="595434.RISK_000484"/>
<dbReference type="PANTHER" id="PTHR43264">
    <property type="match status" value="1"/>
</dbReference>
<dbReference type="SUPFAM" id="SSF53590">
    <property type="entry name" value="Nucleoside hydrolase"/>
    <property type="match status" value="1"/>
</dbReference>